<evidence type="ECO:0000313" key="2">
    <source>
        <dbReference type="EMBL" id="MFB0833300.1"/>
    </source>
</evidence>
<dbReference type="Proteomes" id="UP001575652">
    <property type="component" value="Unassembled WGS sequence"/>
</dbReference>
<accession>A0ABV4UIG2</accession>
<evidence type="ECO:0000313" key="3">
    <source>
        <dbReference type="Proteomes" id="UP001575652"/>
    </source>
</evidence>
<comment type="caution">
    <text evidence="2">The sequence shown here is derived from an EMBL/GenBank/DDBJ whole genome shotgun (WGS) entry which is preliminary data.</text>
</comment>
<gene>
    <name evidence="2" type="ORF">ACETWP_01760</name>
</gene>
<dbReference type="InterPro" id="IPR012495">
    <property type="entry name" value="TadE-like_dom"/>
</dbReference>
<dbReference type="RefSeq" id="WP_373970459.1">
    <property type="nucleotide sequence ID" value="NZ_JBHDLJ010000001.1"/>
</dbReference>
<feature type="domain" description="TadE-like" evidence="1">
    <location>
        <begin position="2"/>
        <end position="40"/>
    </location>
</feature>
<sequence>MAEFVMVTALLTAVFVSVLQLALVLHVRNTLIDAAAAGARHGTLADRSPAEGAERTREIIASSLGPALADGVSFESTAVGGSPGVRVTVRTGFPLVGLLPVAGELTVHGEAVRYG</sequence>
<organism evidence="2 3">
    <name type="scientific">Arthrobacter halodurans</name>
    <dbReference type="NCBI Taxonomy" id="516699"/>
    <lineage>
        <taxon>Bacteria</taxon>
        <taxon>Bacillati</taxon>
        <taxon>Actinomycetota</taxon>
        <taxon>Actinomycetes</taxon>
        <taxon>Micrococcales</taxon>
        <taxon>Micrococcaceae</taxon>
        <taxon>Arthrobacter</taxon>
    </lineage>
</organism>
<dbReference type="EMBL" id="JBHDLJ010000001">
    <property type="protein sequence ID" value="MFB0833300.1"/>
    <property type="molecule type" value="Genomic_DNA"/>
</dbReference>
<proteinExistence type="predicted"/>
<name>A0ABV4UIG2_9MICC</name>
<protein>
    <submittedName>
        <fullName evidence="2">TadE family protein</fullName>
    </submittedName>
</protein>
<keyword evidence="3" id="KW-1185">Reference proteome</keyword>
<reference evidence="2 3" key="1">
    <citation type="submission" date="2024-09" db="EMBL/GenBank/DDBJ databases">
        <authorList>
            <person name="Salinas-Garcia M.A."/>
            <person name="Prieme A."/>
        </authorList>
    </citation>
    <scope>NUCLEOTIDE SEQUENCE [LARGE SCALE GENOMIC DNA]</scope>
    <source>
        <strain evidence="2 3">DSM 21081</strain>
    </source>
</reference>
<dbReference type="Pfam" id="PF07811">
    <property type="entry name" value="TadE"/>
    <property type="match status" value="1"/>
</dbReference>
<evidence type="ECO:0000259" key="1">
    <source>
        <dbReference type="Pfam" id="PF07811"/>
    </source>
</evidence>